<comment type="caution">
    <text evidence="6">The sequence shown here is derived from an EMBL/GenBank/DDBJ whole genome shotgun (WGS) entry which is preliminary data.</text>
</comment>
<keyword evidence="3 5" id="KW-1133">Transmembrane helix</keyword>
<keyword evidence="7" id="KW-1185">Reference proteome</keyword>
<dbReference type="Pfam" id="PF04479">
    <property type="entry name" value="RTA1"/>
    <property type="match status" value="1"/>
</dbReference>
<evidence type="ECO:0000256" key="4">
    <source>
        <dbReference type="ARBA" id="ARBA00023136"/>
    </source>
</evidence>
<keyword evidence="4 5" id="KW-0472">Membrane</keyword>
<dbReference type="OrthoDB" id="3358017at2759"/>
<proteinExistence type="predicted"/>
<organism evidence="6 7">
    <name type="scientific">Polytolypa hystricis (strain UAMH7299)</name>
    <dbReference type="NCBI Taxonomy" id="1447883"/>
    <lineage>
        <taxon>Eukaryota</taxon>
        <taxon>Fungi</taxon>
        <taxon>Dikarya</taxon>
        <taxon>Ascomycota</taxon>
        <taxon>Pezizomycotina</taxon>
        <taxon>Eurotiomycetes</taxon>
        <taxon>Eurotiomycetidae</taxon>
        <taxon>Onygenales</taxon>
        <taxon>Onygenales incertae sedis</taxon>
        <taxon>Polytolypa</taxon>
    </lineage>
</organism>
<dbReference type="PANTHER" id="PTHR31465">
    <property type="entry name" value="PROTEIN RTA1-RELATED"/>
    <property type="match status" value="1"/>
</dbReference>
<feature type="transmembrane region" description="Helical" evidence="5">
    <location>
        <begin position="207"/>
        <end position="224"/>
    </location>
</feature>
<evidence type="ECO:0000256" key="5">
    <source>
        <dbReference type="SAM" id="Phobius"/>
    </source>
</evidence>
<evidence type="ECO:0000256" key="3">
    <source>
        <dbReference type="ARBA" id="ARBA00022989"/>
    </source>
</evidence>
<feature type="transmembrane region" description="Helical" evidence="5">
    <location>
        <begin position="164"/>
        <end position="186"/>
    </location>
</feature>
<feature type="transmembrane region" description="Helical" evidence="5">
    <location>
        <begin position="85"/>
        <end position="105"/>
    </location>
</feature>
<evidence type="ECO:0000313" key="6">
    <source>
        <dbReference type="EMBL" id="PGH26697.1"/>
    </source>
</evidence>
<gene>
    <name evidence="6" type="ORF">AJ80_01643</name>
</gene>
<comment type="subcellular location">
    <subcellularLocation>
        <location evidence="1">Membrane</location>
        <topology evidence="1">Multi-pass membrane protein</topology>
    </subcellularLocation>
</comment>
<evidence type="ECO:0000256" key="1">
    <source>
        <dbReference type="ARBA" id="ARBA00004141"/>
    </source>
</evidence>
<feature type="transmembrane region" description="Helical" evidence="5">
    <location>
        <begin position="45"/>
        <end position="65"/>
    </location>
</feature>
<dbReference type="PANTHER" id="PTHR31465:SF32">
    <property type="entry name" value="DOMAIN PROTEIN, PUTATIVE-RELATED"/>
    <property type="match status" value="1"/>
</dbReference>
<reference evidence="6 7" key="1">
    <citation type="submission" date="2017-10" db="EMBL/GenBank/DDBJ databases">
        <title>Comparative genomics in systemic dimorphic fungi from Ajellomycetaceae.</title>
        <authorList>
            <person name="Munoz J.F."/>
            <person name="Mcewen J.G."/>
            <person name="Clay O.K."/>
            <person name="Cuomo C.A."/>
        </authorList>
    </citation>
    <scope>NUCLEOTIDE SEQUENCE [LARGE SCALE GENOMIC DNA]</scope>
    <source>
        <strain evidence="6 7">UAMH7299</strain>
    </source>
</reference>
<keyword evidence="2 5" id="KW-0812">Transmembrane</keyword>
<feature type="transmembrane region" description="Helical" evidence="5">
    <location>
        <begin position="239"/>
        <end position="259"/>
    </location>
</feature>
<evidence type="ECO:0000313" key="7">
    <source>
        <dbReference type="Proteomes" id="UP000224634"/>
    </source>
</evidence>
<evidence type="ECO:0008006" key="8">
    <source>
        <dbReference type="Google" id="ProtNLM"/>
    </source>
</evidence>
<name>A0A2B7Z1I8_POLH7</name>
<evidence type="ECO:0000256" key="2">
    <source>
        <dbReference type="ARBA" id="ARBA00022692"/>
    </source>
</evidence>
<dbReference type="GO" id="GO:0016020">
    <property type="term" value="C:membrane"/>
    <property type="evidence" value="ECO:0007669"/>
    <property type="project" value="UniProtKB-SubCell"/>
</dbReference>
<sequence length="277" mass="30428">MAEFESIYFYDPSLAASILFTILYFVPTAFIFYEGVIPRSDRYRHVGFFIPLFIAGAAEVAGYALRCASVKLPTDIPLYATSSSLVVIAPVFVCASLYLLIGRLVRAVIPTQGKQQNILGISPRWLPRAFITSDICSFLTQASGSGVAASGDWEGTSKEIGTNILIAGLALQLLTFSVFMTIVIIFHRRANRLGTGVDDGVRQLLKGIYIAGVFILLRCIYRLIEFALGIDGYPFRSEWMLYVLEASPMLFALGALAFYHPGKWLPTDAKPEAINSA</sequence>
<dbReference type="STRING" id="1447883.A0A2B7Z1I8"/>
<dbReference type="InterPro" id="IPR007568">
    <property type="entry name" value="RTA1"/>
</dbReference>
<accession>A0A2B7Z1I8</accession>
<protein>
    <recommendedName>
        <fullName evidence="8">RTA1 domain-containing protein</fullName>
    </recommendedName>
</protein>
<dbReference type="AlphaFoldDB" id="A0A2B7Z1I8"/>
<feature type="transmembrane region" description="Helical" evidence="5">
    <location>
        <begin position="14"/>
        <end position="33"/>
    </location>
</feature>
<dbReference type="Proteomes" id="UP000224634">
    <property type="component" value="Unassembled WGS sequence"/>
</dbReference>
<dbReference type="EMBL" id="PDNA01000014">
    <property type="protein sequence ID" value="PGH26697.1"/>
    <property type="molecule type" value="Genomic_DNA"/>
</dbReference>